<accession>A0A8S5UCL1</accession>
<evidence type="ECO:0000313" key="1">
    <source>
        <dbReference type="EMBL" id="DAF92188.1"/>
    </source>
</evidence>
<organism evidence="1">
    <name type="scientific">Siphoviridae sp. ctgN495</name>
    <dbReference type="NCBI Taxonomy" id="2825608"/>
    <lineage>
        <taxon>Viruses</taxon>
        <taxon>Duplodnaviria</taxon>
        <taxon>Heunggongvirae</taxon>
        <taxon>Uroviricota</taxon>
        <taxon>Caudoviricetes</taxon>
    </lineage>
</organism>
<sequence>MNLIFLCDRREILYLSLYDEVNKKQRSHKSFWRLSK</sequence>
<proteinExistence type="predicted"/>
<name>A0A8S5UCL1_9CAUD</name>
<reference evidence="1" key="1">
    <citation type="journal article" date="2021" name="Proc. Natl. Acad. Sci. U.S.A.">
        <title>A Catalog of Tens of Thousands of Viruses from Human Metagenomes Reveals Hidden Associations with Chronic Diseases.</title>
        <authorList>
            <person name="Tisza M.J."/>
            <person name="Buck C.B."/>
        </authorList>
    </citation>
    <scope>NUCLEOTIDE SEQUENCE</scope>
    <source>
        <strain evidence="1">CtgN495</strain>
    </source>
</reference>
<protein>
    <submittedName>
        <fullName evidence="1">Uncharacterized protein</fullName>
    </submittedName>
</protein>
<dbReference type="EMBL" id="BK016063">
    <property type="protein sequence ID" value="DAF92188.1"/>
    <property type="molecule type" value="Genomic_DNA"/>
</dbReference>